<proteinExistence type="predicted"/>
<keyword evidence="1" id="KW-0560">Oxidoreductase</keyword>
<dbReference type="PANTHER" id="PTHR43818">
    <property type="entry name" value="BCDNA.GH03377"/>
    <property type="match status" value="1"/>
</dbReference>
<organism evidence="4 5">
    <name type="scientific">Conexibacter arvalis</name>
    <dbReference type="NCBI Taxonomy" id="912552"/>
    <lineage>
        <taxon>Bacteria</taxon>
        <taxon>Bacillati</taxon>
        <taxon>Actinomycetota</taxon>
        <taxon>Thermoleophilia</taxon>
        <taxon>Solirubrobacterales</taxon>
        <taxon>Conexibacteraceae</taxon>
        <taxon>Conexibacter</taxon>
    </lineage>
</organism>
<feature type="domain" description="GFO/IDH/MocA-like oxidoreductase" evidence="3">
    <location>
        <begin position="133"/>
        <end position="269"/>
    </location>
</feature>
<sequence length="387" mass="40400">MSGGARLRAGVVGAGFIGAVHARSARLAGARLVAVAASTPESSRAAAGRLGAERACKSGEELVAADDVDVVHVCAPNHLHLPLARAALEAGKHVICEKPLALDDDGAAELVAAASAGGLQAAVPFVYRYYPMVREARERLRGGRSGPLRLLHGTYLQDWLSLPADANWRVERRLGGASRAFADIGSHWCDLAEFASGHRIVRLSARTATVVPERSASGTAAFARRDDDGPRQPVDTEDVALVQFETDGGALGSVVVSQVSPGRKNRLWIEWDAADAALAFDQEQPELLWCGRRDGVALALRDDAALSAPAARFATLPAGHPQGYGDCFDAFVADVYAAIADGEAADGLPRFADGRRAVQITEAVLGSAAADGAWTAVPAPALAEARP</sequence>
<dbReference type="PANTHER" id="PTHR43818:SF11">
    <property type="entry name" value="BCDNA.GH03377"/>
    <property type="match status" value="1"/>
</dbReference>
<evidence type="ECO:0000313" key="5">
    <source>
        <dbReference type="Proteomes" id="UP000585272"/>
    </source>
</evidence>
<dbReference type="InterPro" id="IPR000683">
    <property type="entry name" value="Gfo/Idh/MocA-like_OxRdtase_N"/>
</dbReference>
<accession>A0A840ICY2</accession>
<evidence type="ECO:0000313" key="4">
    <source>
        <dbReference type="EMBL" id="MBB4662686.1"/>
    </source>
</evidence>
<dbReference type="Proteomes" id="UP000585272">
    <property type="component" value="Unassembled WGS sequence"/>
</dbReference>
<reference evidence="4 5" key="1">
    <citation type="submission" date="2020-08" db="EMBL/GenBank/DDBJ databases">
        <title>Genomic Encyclopedia of Archaeal and Bacterial Type Strains, Phase II (KMG-II): from individual species to whole genera.</title>
        <authorList>
            <person name="Goeker M."/>
        </authorList>
    </citation>
    <scope>NUCLEOTIDE SEQUENCE [LARGE SCALE GENOMIC DNA]</scope>
    <source>
        <strain evidence="4 5">DSM 23288</strain>
    </source>
</reference>
<evidence type="ECO:0000259" key="2">
    <source>
        <dbReference type="Pfam" id="PF01408"/>
    </source>
</evidence>
<dbReference type="InterPro" id="IPR050463">
    <property type="entry name" value="Gfo/Idh/MocA_oxidrdct_glycsds"/>
</dbReference>
<feature type="domain" description="Gfo/Idh/MocA-like oxidoreductase N-terminal" evidence="2">
    <location>
        <begin position="7"/>
        <end position="123"/>
    </location>
</feature>
<evidence type="ECO:0000256" key="1">
    <source>
        <dbReference type="ARBA" id="ARBA00023002"/>
    </source>
</evidence>
<evidence type="ECO:0000259" key="3">
    <source>
        <dbReference type="Pfam" id="PF22725"/>
    </source>
</evidence>
<dbReference type="InterPro" id="IPR055170">
    <property type="entry name" value="GFO_IDH_MocA-like_dom"/>
</dbReference>
<dbReference type="GO" id="GO:0000166">
    <property type="term" value="F:nucleotide binding"/>
    <property type="evidence" value="ECO:0007669"/>
    <property type="project" value="InterPro"/>
</dbReference>
<dbReference type="RefSeq" id="WP_183342051.1">
    <property type="nucleotide sequence ID" value="NZ_JACHNU010000002.1"/>
</dbReference>
<keyword evidence="5" id="KW-1185">Reference proteome</keyword>
<dbReference type="SUPFAM" id="SSF55347">
    <property type="entry name" value="Glyceraldehyde-3-phosphate dehydrogenase-like, C-terminal domain"/>
    <property type="match status" value="1"/>
</dbReference>
<dbReference type="SUPFAM" id="SSF51735">
    <property type="entry name" value="NAD(P)-binding Rossmann-fold domains"/>
    <property type="match status" value="1"/>
</dbReference>
<comment type="caution">
    <text evidence="4">The sequence shown here is derived from an EMBL/GenBank/DDBJ whole genome shotgun (WGS) entry which is preliminary data.</text>
</comment>
<dbReference type="EMBL" id="JACHNU010000002">
    <property type="protein sequence ID" value="MBB4662686.1"/>
    <property type="molecule type" value="Genomic_DNA"/>
</dbReference>
<dbReference type="InterPro" id="IPR036291">
    <property type="entry name" value="NAD(P)-bd_dom_sf"/>
</dbReference>
<dbReference type="GO" id="GO:0016491">
    <property type="term" value="F:oxidoreductase activity"/>
    <property type="evidence" value="ECO:0007669"/>
    <property type="project" value="UniProtKB-KW"/>
</dbReference>
<dbReference type="Pfam" id="PF01408">
    <property type="entry name" value="GFO_IDH_MocA"/>
    <property type="match status" value="1"/>
</dbReference>
<gene>
    <name evidence="4" type="ORF">BDZ31_002272</name>
</gene>
<dbReference type="Pfam" id="PF22725">
    <property type="entry name" value="GFO_IDH_MocA_C3"/>
    <property type="match status" value="1"/>
</dbReference>
<dbReference type="Gene3D" id="3.40.50.720">
    <property type="entry name" value="NAD(P)-binding Rossmann-like Domain"/>
    <property type="match status" value="1"/>
</dbReference>
<name>A0A840ICY2_9ACTN</name>
<dbReference type="Gene3D" id="3.30.360.10">
    <property type="entry name" value="Dihydrodipicolinate Reductase, domain 2"/>
    <property type="match status" value="1"/>
</dbReference>
<dbReference type="AlphaFoldDB" id="A0A840ICY2"/>
<protein>
    <submittedName>
        <fullName evidence="4">Putative dehydrogenase</fullName>
    </submittedName>
</protein>